<sequence length="52" mass="5159">MKDSVVIDLAEVEELEELQAPGFWSTVGGFAVGTVVVGGGIVGGIAIGVAIT</sequence>
<dbReference type="RefSeq" id="WP_344554035.1">
    <property type="nucleotide sequence ID" value="NZ_BAAANS010000028.1"/>
</dbReference>
<proteinExistence type="predicted"/>
<keyword evidence="1" id="KW-0472">Membrane</keyword>
<keyword evidence="4" id="KW-1185">Reference proteome</keyword>
<organism evidence="2 4">
    <name type="scientific">Kitasatospora saccharophila</name>
    <dbReference type="NCBI Taxonomy" id="407973"/>
    <lineage>
        <taxon>Bacteria</taxon>
        <taxon>Bacillati</taxon>
        <taxon>Actinomycetota</taxon>
        <taxon>Actinomycetes</taxon>
        <taxon>Kitasatosporales</taxon>
        <taxon>Streptomycetaceae</taxon>
        <taxon>Kitasatospora</taxon>
    </lineage>
</organism>
<protein>
    <recommendedName>
        <fullName evidence="5">Lactobin A/cerein 7B family class IIb bacteriocin</fullName>
    </recommendedName>
</protein>
<keyword evidence="1" id="KW-0812">Transmembrane</keyword>
<reference evidence="2" key="2">
    <citation type="submission" date="2023-12" db="EMBL/GenBank/DDBJ databases">
        <authorList>
            <person name="Sun Q."/>
            <person name="Inoue M."/>
        </authorList>
    </citation>
    <scope>NUCLEOTIDE SEQUENCE</scope>
    <source>
        <strain evidence="2">JCM 14559</strain>
    </source>
</reference>
<accession>A0ABN2X6M2</accession>
<dbReference type="EMBL" id="BAAANS010000028">
    <property type="protein sequence ID" value="GAA2105525.1"/>
    <property type="molecule type" value="Genomic_DNA"/>
</dbReference>
<reference evidence="2 4" key="1">
    <citation type="journal article" date="2019" name="Int. J. Syst. Evol. Microbiol.">
        <title>The Global Catalogue of Microorganisms (GCM) 10K type strain sequencing project: providing services to taxonomists for standard genome sequencing and annotation.</title>
        <authorList>
            <consortium name="The Broad Institute Genomics Platform"/>
            <consortium name="The Broad Institute Genome Sequencing Center for Infectious Disease"/>
            <person name="Wu L."/>
            <person name="Ma J."/>
        </authorList>
    </citation>
    <scope>NUCLEOTIDE SEQUENCE [LARGE SCALE GENOMIC DNA]</scope>
    <source>
        <strain evidence="2 4">JCM 14559</strain>
    </source>
</reference>
<evidence type="ECO:0000313" key="2">
    <source>
        <dbReference type="EMBL" id="GAA2105525.1"/>
    </source>
</evidence>
<evidence type="ECO:0008006" key="5">
    <source>
        <dbReference type="Google" id="ProtNLM"/>
    </source>
</evidence>
<evidence type="ECO:0000313" key="3">
    <source>
        <dbReference type="EMBL" id="GAA2105528.1"/>
    </source>
</evidence>
<feature type="transmembrane region" description="Helical" evidence="1">
    <location>
        <begin position="23"/>
        <end position="51"/>
    </location>
</feature>
<gene>
    <name evidence="2" type="ORF">GCM10009759_42720</name>
    <name evidence="3" type="ORF">GCM10009759_42730</name>
</gene>
<name>A0ABN2X6M2_9ACTN</name>
<evidence type="ECO:0000256" key="1">
    <source>
        <dbReference type="SAM" id="Phobius"/>
    </source>
</evidence>
<keyword evidence="1" id="KW-1133">Transmembrane helix</keyword>
<dbReference type="EMBL" id="BAAANS010000028">
    <property type="protein sequence ID" value="GAA2105528.1"/>
    <property type="molecule type" value="Genomic_DNA"/>
</dbReference>
<dbReference type="Proteomes" id="UP001500897">
    <property type="component" value="Unassembled WGS sequence"/>
</dbReference>
<comment type="caution">
    <text evidence="2">The sequence shown here is derived from an EMBL/GenBank/DDBJ whole genome shotgun (WGS) entry which is preliminary data.</text>
</comment>
<evidence type="ECO:0000313" key="4">
    <source>
        <dbReference type="Proteomes" id="UP001500897"/>
    </source>
</evidence>